<feature type="transmembrane region" description="Helical" evidence="1">
    <location>
        <begin position="100"/>
        <end position="125"/>
    </location>
</feature>
<evidence type="ECO:0000313" key="3">
    <source>
        <dbReference type="Proteomes" id="UP001275436"/>
    </source>
</evidence>
<name>A0ABQ5TM28_9BACI</name>
<evidence type="ECO:0000256" key="1">
    <source>
        <dbReference type="SAM" id="Phobius"/>
    </source>
</evidence>
<feature type="transmembrane region" description="Helical" evidence="1">
    <location>
        <begin position="6"/>
        <end position="23"/>
    </location>
</feature>
<feature type="transmembrane region" description="Helical" evidence="1">
    <location>
        <begin position="169"/>
        <end position="187"/>
    </location>
</feature>
<protein>
    <recommendedName>
        <fullName evidence="4">Phospholipid phosphatase</fullName>
    </recommendedName>
</protein>
<keyword evidence="1" id="KW-1133">Transmembrane helix</keyword>
<dbReference type="RefSeq" id="WP_069685613.1">
    <property type="nucleotide sequence ID" value="NZ_BSKO01000001.1"/>
</dbReference>
<evidence type="ECO:0008006" key="4">
    <source>
        <dbReference type="Google" id="ProtNLM"/>
    </source>
</evidence>
<sequence>MDSYLYFIYTLIYIGILIFSLNQKKIDSYFSRRSFIYLVIVGLIVDNAIVAIGRFIGEGALLENLNYLRYWSHAFLTPTLVLYCIGALEGSKYISIRKTALYGATLITVLLIAVEVQTELINLMLQPQWEFGVLRYVPIETSSGPPIMILIVTLILLLTGVLLWIFDKWVWLLVGASLMTIGSIVSFPIDSGAITNGFEVILIIFLMLTKQHLERDLYT</sequence>
<feature type="transmembrane region" description="Helical" evidence="1">
    <location>
        <begin position="35"/>
        <end position="56"/>
    </location>
</feature>
<organism evidence="2 3">
    <name type="scientific">Oceanobacillus kimchii</name>
    <dbReference type="NCBI Taxonomy" id="746691"/>
    <lineage>
        <taxon>Bacteria</taxon>
        <taxon>Bacillati</taxon>
        <taxon>Bacillota</taxon>
        <taxon>Bacilli</taxon>
        <taxon>Bacillales</taxon>
        <taxon>Bacillaceae</taxon>
        <taxon>Oceanobacillus</taxon>
    </lineage>
</organism>
<feature type="transmembrane region" description="Helical" evidence="1">
    <location>
        <begin position="68"/>
        <end position="88"/>
    </location>
</feature>
<gene>
    <name evidence="2" type="ORF">MACH08_29090</name>
</gene>
<dbReference type="Proteomes" id="UP001275436">
    <property type="component" value="Unassembled WGS sequence"/>
</dbReference>
<keyword evidence="3" id="KW-1185">Reference proteome</keyword>
<proteinExistence type="predicted"/>
<keyword evidence="1" id="KW-0472">Membrane</keyword>
<reference evidence="2 3" key="1">
    <citation type="submission" date="2023-02" db="EMBL/GenBank/DDBJ databases">
        <title>Oceanobacillus kimchii IFOP_LL358 isolated form Alexandrium catenella lab strain.</title>
        <authorList>
            <person name="Gajardo G."/>
            <person name="Ueki S."/>
            <person name="Maruyama F."/>
        </authorList>
    </citation>
    <scope>NUCLEOTIDE SEQUENCE [LARGE SCALE GENOMIC DNA]</scope>
    <source>
        <strain evidence="2 3">IFOP_LL358</strain>
    </source>
</reference>
<feature type="transmembrane region" description="Helical" evidence="1">
    <location>
        <begin position="193"/>
        <end position="209"/>
    </location>
</feature>
<accession>A0ABQ5TM28</accession>
<evidence type="ECO:0000313" key="2">
    <source>
        <dbReference type="EMBL" id="GLO67125.1"/>
    </source>
</evidence>
<comment type="caution">
    <text evidence="2">The sequence shown here is derived from an EMBL/GenBank/DDBJ whole genome shotgun (WGS) entry which is preliminary data.</text>
</comment>
<dbReference type="EMBL" id="BSKO01000001">
    <property type="protein sequence ID" value="GLO67125.1"/>
    <property type="molecule type" value="Genomic_DNA"/>
</dbReference>
<feature type="transmembrane region" description="Helical" evidence="1">
    <location>
        <begin position="145"/>
        <end position="164"/>
    </location>
</feature>
<keyword evidence="1" id="KW-0812">Transmembrane</keyword>